<dbReference type="InterPro" id="IPR000772">
    <property type="entry name" value="Ricin_B_lectin"/>
</dbReference>
<name>A0ABV3QKZ3_9GAMM</name>
<keyword evidence="2" id="KW-0732">Signal</keyword>
<gene>
    <name evidence="4" type="ORF">ABQJ56_03360</name>
</gene>
<protein>
    <submittedName>
        <fullName evidence="4">Alkaline phosphatase family protein</fullName>
    </submittedName>
</protein>
<keyword evidence="5" id="KW-1185">Reference proteome</keyword>
<keyword evidence="1" id="KW-0378">Hydrolase</keyword>
<feature type="chain" id="PRO_5046043530" evidence="2">
    <location>
        <begin position="21"/>
        <end position="575"/>
    </location>
</feature>
<dbReference type="RefSeq" id="WP_367843568.1">
    <property type="nucleotide sequence ID" value="NZ_JBFOHL010000002.1"/>
</dbReference>
<dbReference type="Pfam" id="PF14200">
    <property type="entry name" value="RicinB_lectin_2"/>
    <property type="match status" value="1"/>
</dbReference>
<dbReference type="SUPFAM" id="SSF50370">
    <property type="entry name" value="Ricin B-like lectins"/>
    <property type="match status" value="1"/>
</dbReference>
<evidence type="ECO:0000313" key="5">
    <source>
        <dbReference type="Proteomes" id="UP001556170"/>
    </source>
</evidence>
<dbReference type="EMBL" id="JBFOHL010000002">
    <property type="protein sequence ID" value="MEW9623260.1"/>
    <property type="molecule type" value="Genomic_DNA"/>
</dbReference>
<proteinExistence type="predicted"/>
<evidence type="ECO:0000313" key="4">
    <source>
        <dbReference type="EMBL" id="MEW9623260.1"/>
    </source>
</evidence>
<dbReference type="PROSITE" id="PS50231">
    <property type="entry name" value="RICIN_B_LECTIN"/>
    <property type="match status" value="1"/>
</dbReference>
<dbReference type="PANTHER" id="PTHR31956:SF1">
    <property type="entry name" value="NON-SPECIFIC PHOSPHOLIPASE C1"/>
    <property type="match status" value="1"/>
</dbReference>
<dbReference type="InterPro" id="IPR007312">
    <property type="entry name" value="Phosphoesterase"/>
</dbReference>
<dbReference type="SMART" id="SM00458">
    <property type="entry name" value="RICIN"/>
    <property type="match status" value="1"/>
</dbReference>
<dbReference type="Pfam" id="PF04185">
    <property type="entry name" value="Phosphoesterase"/>
    <property type="match status" value="1"/>
</dbReference>
<dbReference type="Proteomes" id="UP001556170">
    <property type="component" value="Unassembled WGS sequence"/>
</dbReference>
<evidence type="ECO:0000259" key="3">
    <source>
        <dbReference type="SMART" id="SM00458"/>
    </source>
</evidence>
<evidence type="ECO:0000256" key="2">
    <source>
        <dbReference type="SAM" id="SignalP"/>
    </source>
</evidence>
<dbReference type="Gene3D" id="3.40.720.10">
    <property type="entry name" value="Alkaline Phosphatase, subunit A"/>
    <property type="match status" value="1"/>
</dbReference>
<dbReference type="InterPro" id="IPR035992">
    <property type="entry name" value="Ricin_B-like_lectins"/>
</dbReference>
<dbReference type="InterPro" id="IPR017850">
    <property type="entry name" value="Alkaline_phosphatase_core_sf"/>
</dbReference>
<accession>A0ABV3QKZ3</accession>
<feature type="domain" description="Ricin B lectin" evidence="3">
    <location>
        <begin position="437"/>
        <end position="572"/>
    </location>
</feature>
<sequence>MKARRLTRALLCTLVVTAGAIGNIPASKASPIGQRDATAVRQAAYPTGQVRTTAGNGTGQFRSQSAAAATSGAIPRYDHVVVVIMENAGRNSIVGNTTDAPYINSLMSSGVNFTQSYAVTHPSQPNYLALFSGSTQGITDDSCPYTFNTDNLGHQLIAAGYSFAGYSETLPSTGYTGCTYGSSGYARKHSPWVNFSDLAPSTNQPYTAFPSDFTQLPTLSFVTPNLCDDMHDCSISTGDSWLGSHIDSYVKWARTHNSLLILTWDEDDDTAEANQIITLFDGANIKPGNYAEKIDHYSVLRTLEGMYGLAALGNASAATPITDVWSTGALDFSMTTSPTSVGLSQGSQGSDTVTVSGFNGFSSPVKLSISGLPSGVTATFSPASLTPTNNRSATSVLTLSASPAAAVGSATVTVTGTAGSLTHNSPINLTVNPPAGVAYWVKSVNSGMVMDDRESSTTSGTQLIQYPETGHDNQKWMLAPDSEGSWTIKNVLSGLCVATENASTSARAAVVQATCTGATGQEWQLRPQGSGNELVNRNSGQCLDVTNSSILARTPLIQYPCHGGPNQQWITVQAN</sequence>
<dbReference type="Gene3D" id="2.80.10.50">
    <property type="match status" value="2"/>
</dbReference>
<feature type="signal peptide" evidence="2">
    <location>
        <begin position="1"/>
        <end position="20"/>
    </location>
</feature>
<dbReference type="CDD" id="cd00161">
    <property type="entry name" value="beta-trefoil_Ricin-like"/>
    <property type="match status" value="1"/>
</dbReference>
<organism evidence="4 5">
    <name type="scientific">Rhodanobacter geophilus</name>
    <dbReference type="NCBI Taxonomy" id="3162488"/>
    <lineage>
        <taxon>Bacteria</taxon>
        <taxon>Pseudomonadati</taxon>
        <taxon>Pseudomonadota</taxon>
        <taxon>Gammaproteobacteria</taxon>
        <taxon>Lysobacterales</taxon>
        <taxon>Rhodanobacteraceae</taxon>
        <taxon>Rhodanobacter</taxon>
    </lineage>
</organism>
<dbReference type="SUPFAM" id="SSF53649">
    <property type="entry name" value="Alkaline phosphatase-like"/>
    <property type="match status" value="1"/>
</dbReference>
<evidence type="ECO:0000256" key="1">
    <source>
        <dbReference type="ARBA" id="ARBA00022801"/>
    </source>
</evidence>
<dbReference type="PANTHER" id="PTHR31956">
    <property type="entry name" value="NON-SPECIFIC PHOSPHOLIPASE C4-RELATED"/>
    <property type="match status" value="1"/>
</dbReference>
<reference evidence="4 5" key="1">
    <citation type="submission" date="2024-06" db="EMBL/GenBank/DDBJ databases">
        <authorList>
            <person name="Woo H."/>
        </authorList>
    </citation>
    <scope>NUCLEOTIDE SEQUENCE [LARGE SCALE GENOMIC DNA]</scope>
    <source>
        <strain evidence="4 5">S2-g</strain>
    </source>
</reference>
<comment type="caution">
    <text evidence="4">The sequence shown here is derived from an EMBL/GenBank/DDBJ whole genome shotgun (WGS) entry which is preliminary data.</text>
</comment>